<proteinExistence type="predicted"/>
<dbReference type="InterPro" id="IPR014743">
    <property type="entry name" value="Cl-channel_core"/>
</dbReference>
<evidence type="ECO:0000256" key="2">
    <source>
        <dbReference type="ARBA" id="ARBA00022448"/>
    </source>
</evidence>
<feature type="domain" description="CBS" evidence="14">
    <location>
        <begin position="550"/>
        <end position="608"/>
    </location>
</feature>
<keyword evidence="5 13" id="KW-1133">Transmembrane helix</keyword>
<keyword evidence="2" id="KW-0813">Transport</keyword>
<reference evidence="15" key="1">
    <citation type="submission" date="2020-07" db="EMBL/GenBank/DDBJ databases">
        <title>Unique genomic features of the anaerobic methanotrophic archaea.</title>
        <authorList>
            <person name="Chadwick G.L."/>
            <person name="Skennerton C.T."/>
            <person name="Laso-Perez R."/>
            <person name="Leu A.O."/>
            <person name="Speth D.R."/>
            <person name="Yu H."/>
            <person name="Morgan-Lang C."/>
            <person name="Hatzenpichler R."/>
            <person name="Goudeau D."/>
            <person name="Malmstrom R."/>
            <person name="Brazelton W.J."/>
            <person name="Woyke T."/>
            <person name="Hallam S.J."/>
            <person name="Tyson G.W."/>
            <person name="Wegener G."/>
            <person name="Boetius A."/>
            <person name="Orphan V."/>
        </authorList>
    </citation>
    <scope>NUCLEOTIDE SEQUENCE</scope>
</reference>
<evidence type="ECO:0000256" key="13">
    <source>
        <dbReference type="SAM" id="Phobius"/>
    </source>
</evidence>
<evidence type="ECO:0000256" key="11">
    <source>
        <dbReference type="ARBA" id="ARBA00023303"/>
    </source>
</evidence>
<feature type="transmembrane region" description="Helical" evidence="13">
    <location>
        <begin position="369"/>
        <end position="392"/>
    </location>
</feature>
<feature type="domain" description="CBS" evidence="14">
    <location>
        <begin position="488"/>
        <end position="543"/>
    </location>
</feature>
<dbReference type="FunFam" id="1.10.3080.10:FF:000018">
    <property type="entry name" value="Chloride transporter, ClC family"/>
    <property type="match status" value="1"/>
</dbReference>
<feature type="transmembrane region" description="Helical" evidence="13">
    <location>
        <begin position="404"/>
        <end position="427"/>
    </location>
</feature>
<organism evidence="15">
    <name type="scientific">uncultured Methanosarcinales archaeon</name>
    <dbReference type="NCBI Taxonomy" id="183757"/>
    <lineage>
        <taxon>Archaea</taxon>
        <taxon>Methanobacteriati</taxon>
        <taxon>Methanobacteriota</taxon>
        <taxon>Stenosarchaea group</taxon>
        <taxon>Methanomicrobia</taxon>
        <taxon>Methanosarcinales</taxon>
        <taxon>environmental samples</taxon>
    </lineage>
</organism>
<evidence type="ECO:0000256" key="4">
    <source>
        <dbReference type="ARBA" id="ARBA00022692"/>
    </source>
</evidence>
<feature type="transmembrane region" description="Helical" evidence="13">
    <location>
        <begin position="27"/>
        <end position="49"/>
    </location>
</feature>
<dbReference type="GO" id="GO:0005254">
    <property type="term" value="F:chloride channel activity"/>
    <property type="evidence" value="ECO:0007669"/>
    <property type="project" value="UniProtKB-KW"/>
</dbReference>
<keyword evidence="9" id="KW-0869">Chloride channel</keyword>
<comment type="subcellular location">
    <subcellularLocation>
        <location evidence="1">Membrane</location>
        <topology evidence="1">Multi-pass membrane protein</topology>
    </subcellularLocation>
</comment>
<dbReference type="SUPFAM" id="SSF81340">
    <property type="entry name" value="Clc chloride channel"/>
    <property type="match status" value="1"/>
</dbReference>
<evidence type="ECO:0000256" key="9">
    <source>
        <dbReference type="ARBA" id="ARBA00023173"/>
    </source>
</evidence>
<dbReference type="PANTHER" id="PTHR43427:SF6">
    <property type="entry name" value="CHLORIDE CHANNEL PROTEIN CLC-E"/>
    <property type="match status" value="1"/>
</dbReference>
<dbReference type="AlphaFoldDB" id="A0A7H1KNU0"/>
<dbReference type="PRINTS" id="PR00762">
    <property type="entry name" value="CLCHANNEL"/>
</dbReference>
<dbReference type="Pfam" id="PF00654">
    <property type="entry name" value="Voltage_CLC"/>
    <property type="match status" value="1"/>
</dbReference>
<keyword evidence="6" id="KW-0406">Ion transport</keyword>
<evidence type="ECO:0000256" key="6">
    <source>
        <dbReference type="ARBA" id="ARBA00023065"/>
    </source>
</evidence>
<dbReference type="InterPro" id="IPR000644">
    <property type="entry name" value="CBS_dom"/>
</dbReference>
<keyword evidence="11" id="KW-0407">Ion channel</keyword>
<evidence type="ECO:0000313" key="15">
    <source>
        <dbReference type="EMBL" id="QNT35604.1"/>
    </source>
</evidence>
<dbReference type="PROSITE" id="PS51371">
    <property type="entry name" value="CBS"/>
    <property type="match status" value="2"/>
</dbReference>
<keyword evidence="7 13" id="KW-0472">Membrane</keyword>
<evidence type="ECO:0000256" key="12">
    <source>
        <dbReference type="PROSITE-ProRule" id="PRU00703"/>
    </source>
</evidence>
<dbReference type="SUPFAM" id="SSF54631">
    <property type="entry name" value="CBS-domain pair"/>
    <property type="match status" value="1"/>
</dbReference>
<evidence type="ECO:0000256" key="7">
    <source>
        <dbReference type="ARBA" id="ARBA00023136"/>
    </source>
</evidence>
<keyword evidence="4 13" id="KW-0812">Transmembrane</keyword>
<gene>
    <name evidence="15" type="primary">clcB</name>
    <name evidence="15" type="ORF">BFFPPMPJ_00009</name>
</gene>
<evidence type="ECO:0000256" key="10">
    <source>
        <dbReference type="ARBA" id="ARBA00023214"/>
    </source>
</evidence>
<dbReference type="EMBL" id="MT776527">
    <property type="protein sequence ID" value="QNT35604.1"/>
    <property type="molecule type" value="Genomic_DNA"/>
</dbReference>
<dbReference type="InterPro" id="IPR046342">
    <property type="entry name" value="CBS_dom_sf"/>
</dbReference>
<protein>
    <submittedName>
        <fullName evidence="15">Voltage-gated ClC-type chloride channel ClcB</fullName>
    </submittedName>
</protein>
<evidence type="ECO:0000256" key="1">
    <source>
        <dbReference type="ARBA" id="ARBA00004141"/>
    </source>
</evidence>
<keyword evidence="10" id="KW-0868">Chloride</keyword>
<evidence type="ECO:0000256" key="8">
    <source>
        <dbReference type="ARBA" id="ARBA00023167"/>
    </source>
</evidence>
<dbReference type="Pfam" id="PF00571">
    <property type="entry name" value="CBS"/>
    <property type="match status" value="2"/>
</dbReference>
<feature type="transmembrane region" description="Helical" evidence="13">
    <location>
        <begin position="262"/>
        <end position="282"/>
    </location>
</feature>
<dbReference type="SMART" id="SM00116">
    <property type="entry name" value="CBS"/>
    <property type="match status" value="2"/>
</dbReference>
<dbReference type="InterPro" id="IPR001807">
    <property type="entry name" value="ClC"/>
</dbReference>
<dbReference type="Gene3D" id="1.10.3080.10">
    <property type="entry name" value="Clc chloride channel"/>
    <property type="match status" value="1"/>
</dbReference>
<feature type="transmembrane region" description="Helical" evidence="13">
    <location>
        <begin position="439"/>
        <end position="457"/>
    </location>
</feature>
<dbReference type="CDD" id="cd00400">
    <property type="entry name" value="Voltage_gated_ClC"/>
    <property type="match status" value="1"/>
</dbReference>
<dbReference type="PANTHER" id="PTHR43427">
    <property type="entry name" value="CHLORIDE CHANNEL PROTEIN CLC-E"/>
    <property type="match status" value="1"/>
</dbReference>
<accession>A0A7H1KNU0</accession>
<dbReference type="GO" id="GO:0009086">
    <property type="term" value="P:methionine biosynthetic process"/>
    <property type="evidence" value="ECO:0007669"/>
    <property type="project" value="UniProtKB-KW"/>
</dbReference>
<keyword evidence="3" id="KW-0028">Amino-acid biosynthesis</keyword>
<dbReference type="InterPro" id="IPR050368">
    <property type="entry name" value="ClC-type_chloride_channel"/>
</dbReference>
<feature type="transmembrane region" description="Helical" evidence="13">
    <location>
        <begin position="91"/>
        <end position="110"/>
    </location>
</feature>
<sequence length="608" mass="65088">MTNSGKISSVVARDHLRKLNFEYIEHWVPYSILIGLVAGMGAVFFYYLLSIASHHLLGGIGHYYPPPPGGEADIFTAPGIVPPGLLSDPHTWILVLLPAIGGLIAGIIIYRYAPEAEGHGTDAVIDAYHQQGGFIRKRVPVIKTFASAITIGTGGSAGREGPIAQIGAGFGSFLADRLKLDDKSRRMMLLCGAAGGIGSIFRSPLGGALFTISVLYKRDSEFESLVPAFISSIIAYSVFCSFFGWGSLFATPEYVFEHPLELIFDALLGLFCGLAGILYINVFYGMRDIFRKLGIRNYLKPAIGGLLLGILALVLQQSCGYGYDILGMGYGIIQSAIDGNIAFEILVLLVLAKIIATSFTISSGGSGGVFAPSLVIGAMLGGAFGMAAHALFPGVIGELQSTSFVLIGMAALLSGVARVPIAAIVMVSELSGNYNLLPPLMFASTIAYLVTSNWTIYEKQVSARVDSPAHREELTIDILENASVSDAMSIDIMPANPTNSVQTVLNLITRYGHIGYPVLDDNRLVGVVTFKDAERVPVGNRESVLVEQVMAPATSLIVTYPDESLEDALRKLVSNDIGRLPVVDRDDRSKILGIVTKSDIIRLHAQLR</sequence>
<feature type="transmembrane region" description="Helical" evidence="13">
    <location>
        <begin position="343"/>
        <end position="363"/>
    </location>
</feature>
<keyword evidence="8" id="KW-0486">Methionine biosynthesis</keyword>
<dbReference type="Gene3D" id="3.10.580.10">
    <property type="entry name" value="CBS-domain"/>
    <property type="match status" value="1"/>
</dbReference>
<keyword evidence="12" id="KW-0129">CBS domain</keyword>
<feature type="transmembrane region" description="Helical" evidence="13">
    <location>
        <begin position="302"/>
        <end position="323"/>
    </location>
</feature>
<dbReference type="GO" id="GO:0034707">
    <property type="term" value="C:chloride channel complex"/>
    <property type="evidence" value="ECO:0007669"/>
    <property type="project" value="UniProtKB-KW"/>
</dbReference>
<name>A0A7H1KNU0_9EURY</name>
<evidence type="ECO:0000256" key="5">
    <source>
        <dbReference type="ARBA" id="ARBA00022989"/>
    </source>
</evidence>
<evidence type="ECO:0000256" key="3">
    <source>
        <dbReference type="ARBA" id="ARBA00022605"/>
    </source>
</evidence>
<evidence type="ECO:0000259" key="14">
    <source>
        <dbReference type="PROSITE" id="PS51371"/>
    </source>
</evidence>
<feature type="transmembrane region" description="Helical" evidence="13">
    <location>
        <begin position="228"/>
        <end position="250"/>
    </location>
</feature>